<feature type="transmembrane region" description="Helical" evidence="2">
    <location>
        <begin position="161"/>
        <end position="181"/>
    </location>
</feature>
<keyword evidence="2" id="KW-1133">Transmembrane helix</keyword>
<dbReference type="Proteomes" id="UP000601223">
    <property type="component" value="Unassembled WGS sequence"/>
</dbReference>
<feature type="transmembrane region" description="Helical" evidence="2">
    <location>
        <begin position="30"/>
        <end position="51"/>
    </location>
</feature>
<sequence>MTSSPVSATPVAASAAAPDQPAATPPVRTWLQPVVIALVVVAAFLSCYLGLQRDPQPRGIPVAVAGADLPGQVGQALGDRVDIRPVADAAAAREAVLRHDAVAALSADGQGGLELRIAGAEGASNTSAVKALVGAYAGGAGLHLTTEDVVPLAPADARGLAGFYLAFGVSLAGFVLASNALGLAGALLLRHRLWLLAGTSLAIGTVAAIIAGPVLGAVPGALVPLALTLALLAAAAGFTTKLLGTYLGPIGLPVATLVLLTLGNAVSGAVVGADLLPTAARALSPLLPPGAAVRAISDLSYFHGAHAMGPVLTLALWAAGAALLIWLRPRLTRHRTTTVPA</sequence>
<feature type="transmembrane region" description="Helical" evidence="2">
    <location>
        <begin position="307"/>
        <end position="327"/>
    </location>
</feature>
<organism evidence="3 4">
    <name type="scientific">Catellatospora bangladeshensis</name>
    <dbReference type="NCBI Taxonomy" id="310355"/>
    <lineage>
        <taxon>Bacteria</taxon>
        <taxon>Bacillati</taxon>
        <taxon>Actinomycetota</taxon>
        <taxon>Actinomycetes</taxon>
        <taxon>Micromonosporales</taxon>
        <taxon>Micromonosporaceae</taxon>
        <taxon>Catellatospora</taxon>
    </lineage>
</organism>
<evidence type="ECO:0000313" key="4">
    <source>
        <dbReference type="Proteomes" id="UP000601223"/>
    </source>
</evidence>
<feature type="region of interest" description="Disordered" evidence="1">
    <location>
        <begin position="1"/>
        <end position="25"/>
    </location>
</feature>
<dbReference type="EMBL" id="BONF01000037">
    <property type="protein sequence ID" value="GIF84413.1"/>
    <property type="molecule type" value="Genomic_DNA"/>
</dbReference>
<keyword evidence="2" id="KW-0812">Transmembrane</keyword>
<evidence type="ECO:0008006" key="5">
    <source>
        <dbReference type="Google" id="ProtNLM"/>
    </source>
</evidence>
<protein>
    <recommendedName>
        <fullName evidence="5">ABC transporter permease</fullName>
    </recommendedName>
</protein>
<proteinExistence type="predicted"/>
<feature type="transmembrane region" description="Helical" evidence="2">
    <location>
        <begin position="193"/>
        <end position="215"/>
    </location>
</feature>
<accession>A0A8J3JPL4</accession>
<feature type="transmembrane region" description="Helical" evidence="2">
    <location>
        <begin position="221"/>
        <end position="238"/>
    </location>
</feature>
<evidence type="ECO:0000256" key="1">
    <source>
        <dbReference type="SAM" id="MobiDB-lite"/>
    </source>
</evidence>
<keyword evidence="2" id="KW-0472">Membrane</keyword>
<evidence type="ECO:0000256" key="2">
    <source>
        <dbReference type="SAM" id="Phobius"/>
    </source>
</evidence>
<name>A0A8J3JPL4_9ACTN</name>
<keyword evidence="4" id="KW-1185">Reference proteome</keyword>
<evidence type="ECO:0000313" key="3">
    <source>
        <dbReference type="EMBL" id="GIF84413.1"/>
    </source>
</evidence>
<dbReference type="AlphaFoldDB" id="A0A8J3JPL4"/>
<reference evidence="3 4" key="1">
    <citation type="submission" date="2021-01" db="EMBL/GenBank/DDBJ databases">
        <title>Whole genome shotgun sequence of Catellatospora bangladeshensis NBRC 107357.</title>
        <authorList>
            <person name="Komaki H."/>
            <person name="Tamura T."/>
        </authorList>
    </citation>
    <scope>NUCLEOTIDE SEQUENCE [LARGE SCALE GENOMIC DNA]</scope>
    <source>
        <strain evidence="3 4">NBRC 107357</strain>
    </source>
</reference>
<feature type="transmembrane region" description="Helical" evidence="2">
    <location>
        <begin position="250"/>
        <end position="273"/>
    </location>
</feature>
<dbReference type="RefSeq" id="WP_203752690.1">
    <property type="nucleotide sequence ID" value="NZ_BONF01000037.1"/>
</dbReference>
<gene>
    <name evidence="3" type="ORF">Cba03nite_57620</name>
</gene>
<comment type="caution">
    <text evidence="3">The sequence shown here is derived from an EMBL/GenBank/DDBJ whole genome shotgun (WGS) entry which is preliminary data.</text>
</comment>